<dbReference type="Proteomes" id="UP000265557">
    <property type="component" value="Chromosome"/>
</dbReference>
<name>A0A3G9CUJ9_METTE</name>
<dbReference type="AlphaFoldDB" id="A0A3G9CUJ9"/>
<evidence type="ECO:0000313" key="2">
    <source>
        <dbReference type="Proteomes" id="UP000265557"/>
    </source>
</evidence>
<dbReference type="EMBL" id="AP017646">
    <property type="protein sequence ID" value="BAW28707.1"/>
    <property type="molecule type" value="Genomic_DNA"/>
</dbReference>
<evidence type="ECO:0000313" key="1">
    <source>
        <dbReference type="EMBL" id="BAW28707.1"/>
    </source>
</evidence>
<accession>A0A3G9CUJ9</accession>
<sequence length="51" mass="5823">MILTISGKIDETIKKYSVAEIKISDYPCCGINFFQFFFGFNGKQSPQVIVR</sequence>
<organism evidence="1 2">
    <name type="scientific">Methanosarcina thermophila</name>
    <dbReference type="NCBI Taxonomy" id="2210"/>
    <lineage>
        <taxon>Archaea</taxon>
        <taxon>Methanobacteriati</taxon>
        <taxon>Methanobacteriota</taxon>
        <taxon>Stenosarchaea group</taxon>
        <taxon>Methanomicrobia</taxon>
        <taxon>Methanosarcinales</taxon>
        <taxon>Methanosarcinaceae</taxon>
        <taxon>Methanosarcina</taxon>
    </lineage>
</organism>
<proteinExistence type="predicted"/>
<gene>
    <name evidence="1" type="ORF">MESMT1_0777</name>
</gene>
<reference evidence="1 2" key="1">
    <citation type="submission" date="2016-09" db="EMBL/GenBank/DDBJ databases">
        <title>Complete Genome Sequence of Methanosarcina thermophila MT-1.</title>
        <authorList>
            <person name="Kouzuma A."/>
        </authorList>
    </citation>
    <scope>NUCLEOTIDE SEQUENCE [LARGE SCALE GENOMIC DNA]</scope>
    <source>
        <strain evidence="1 2">MT-1</strain>
    </source>
</reference>
<protein>
    <submittedName>
        <fullName evidence="1">Uncharacterized protein</fullName>
    </submittedName>
</protein>